<dbReference type="AlphaFoldDB" id="A0AB38YHX8"/>
<proteinExistence type="predicted"/>
<reference evidence="2" key="1">
    <citation type="submission" date="2022-07" db="EMBL/GenBank/DDBJ databases">
        <title>Complete genome sequence of Salinispirillum sp. LH10-3-1 capable of multiple carbohydrate inversion isolated from a soda lake.</title>
        <authorList>
            <person name="Liu J."/>
            <person name="Zhai Y."/>
            <person name="Zhang H."/>
            <person name="Yang H."/>
            <person name="Qu J."/>
            <person name="Li J."/>
        </authorList>
    </citation>
    <scope>NUCLEOTIDE SEQUENCE</scope>
    <source>
        <strain evidence="2">LH 10-3-1</strain>
    </source>
</reference>
<dbReference type="RefSeq" id="WP_304996230.1">
    <property type="nucleotide sequence ID" value="NZ_CP101717.1"/>
</dbReference>
<sequence>MKKLGRVLLAGLVAGALATSVQAIEYWTGGVGIESRAEAPMQNTTIEFFNVEGSYLAEIWFTLHNDRGELLTEGLTDGPWVVAQLPDGNYRISGERLENGEVQTAFFRVAGNRHQIVGLKYQSE</sequence>
<organism evidence="2">
    <name type="scientific">Salinispirillum sp. LH 10-3-1</name>
    <dbReference type="NCBI Taxonomy" id="2952525"/>
    <lineage>
        <taxon>Bacteria</taxon>
        <taxon>Pseudomonadati</taxon>
        <taxon>Pseudomonadota</taxon>
        <taxon>Gammaproteobacteria</taxon>
        <taxon>Oceanospirillales</taxon>
        <taxon>Saccharospirillaceae</taxon>
        <taxon>Salinispirillum</taxon>
    </lineage>
</organism>
<evidence type="ECO:0008006" key="3">
    <source>
        <dbReference type="Google" id="ProtNLM"/>
    </source>
</evidence>
<gene>
    <name evidence="2" type="ORF">NFC81_03920</name>
</gene>
<protein>
    <recommendedName>
        <fullName evidence="3">Carboxypeptidase regulatory-like domain-containing protein</fullName>
    </recommendedName>
</protein>
<accession>A0AB38YHX8</accession>
<feature type="signal peptide" evidence="1">
    <location>
        <begin position="1"/>
        <end position="23"/>
    </location>
</feature>
<evidence type="ECO:0000256" key="1">
    <source>
        <dbReference type="SAM" id="SignalP"/>
    </source>
</evidence>
<dbReference type="EMBL" id="CP101717">
    <property type="protein sequence ID" value="WLD58942.1"/>
    <property type="molecule type" value="Genomic_DNA"/>
</dbReference>
<keyword evidence="1" id="KW-0732">Signal</keyword>
<name>A0AB38YHX8_9GAMM</name>
<evidence type="ECO:0000313" key="2">
    <source>
        <dbReference type="EMBL" id="WLD58942.1"/>
    </source>
</evidence>
<feature type="chain" id="PRO_5044297151" description="Carboxypeptidase regulatory-like domain-containing protein" evidence="1">
    <location>
        <begin position="24"/>
        <end position="124"/>
    </location>
</feature>